<evidence type="ECO:0000313" key="3">
    <source>
        <dbReference type="Proteomes" id="UP001144205"/>
    </source>
</evidence>
<dbReference type="Pfam" id="PF00581">
    <property type="entry name" value="Rhodanese"/>
    <property type="match status" value="1"/>
</dbReference>
<dbReference type="PANTHER" id="PTHR44086:SF13">
    <property type="entry name" value="THIOSULFATE SULFURTRANSFERASE PSPE"/>
    <property type="match status" value="1"/>
</dbReference>
<keyword evidence="3" id="KW-1185">Reference proteome</keyword>
<dbReference type="Proteomes" id="UP001144205">
    <property type="component" value="Unassembled WGS sequence"/>
</dbReference>
<evidence type="ECO:0000259" key="1">
    <source>
        <dbReference type="PROSITE" id="PS50206"/>
    </source>
</evidence>
<organism evidence="2 3">
    <name type="scientific">Sinisalibacter aestuarii</name>
    <dbReference type="NCBI Taxonomy" id="2949426"/>
    <lineage>
        <taxon>Bacteria</taxon>
        <taxon>Pseudomonadati</taxon>
        <taxon>Pseudomonadota</taxon>
        <taxon>Alphaproteobacteria</taxon>
        <taxon>Rhodobacterales</taxon>
        <taxon>Roseobacteraceae</taxon>
        <taxon>Sinisalibacter</taxon>
    </lineage>
</organism>
<accession>A0ABQ5LY54</accession>
<dbReference type="Gene3D" id="3.40.250.10">
    <property type="entry name" value="Rhodanese-like domain"/>
    <property type="match status" value="1"/>
</dbReference>
<comment type="caution">
    <text evidence="2">The sequence shown here is derived from an EMBL/GenBank/DDBJ whole genome shotgun (WGS) entry which is preliminary data.</text>
</comment>
<evidence type="ECO:0000313" key="2">
    <source>
        <dbReference type="EMBL" id="GKY89892.1"/>
    </source>
</evidence>
<dbReference type="PANTHER" id="PTHR44086">
    <property type="entry name" value="THIOSULFATE SULFURTRANSFERASE RDL2, MITOCHONDRIAL-RELATED"/>
    <property type="match status" value="1"/>
</dbReference>
<dbReference type="PROSITE" id="PS50206">
    <property type="entry name" value="RHODANESE_3"/>
    <property type="match status" value="1"/>
</dbReference>
<feature type="domain" description="Rhodanese" evidence="1">
    <location>
        <begin position="35"/>
        <end position="131"/>
    </location>
</feature>
<dbReference type="CDD" id="cd01447">
    <property type="entry name" value="Polysulfide_ST"/>
    <property type="match status" value="1"/>
</dbReference>
<gene>
    <name evidence="2" type="ORF">STA1M1_37610</name>
</gene>
<proteinExistence type="predicted"/>
<sequence>MSTNRVLKISSADMVARARARITEIGAIEAVHLHGDPGVIFVDIRDIRERQRQGFIPGSIHAPRGMLEFWFDPASPYARSELMTDKTYILHCASGWRSALAASTLLDMGLEVAHIREGFSGWVESKGPVEHPIDRRNA</sequence>
<reference evidence="2" key="1">
    <citation type="journal article" date="2023" name="Int. J. Syst. Evol. Microbiol.">
        <title>Sinisalibacter aestuarii sp. nov., isolated from estuarine sediment of the Arakawa River.</title>
        <authorList>
            <person name="Arafat S.T."/>
            <person name="Hirano S."/>
            <person name="Sato A."/>
            <person name="Takeuchi K."/>
            <person name="Yasuda T."/>
            <person name="Terahara T."/>
            <person name="Hamada M."/>
            <person name="Kobayashi T."/>
        </authorList>
    </citation>
    <scope>NUCLEOTIDE SEQUENCE</scope>
    <source>
        <strain evidence="2">B-399</strain>
    </source>
</reference>
<protein>
    <submittedName>
        <fullName evidence="2">Rhodanese</fullName>
    </submittedName>
</protein>
<dbReference type="RefSeq" id="WP_281843810.1">
    <property type="nucleotide sequence ID" value="NZ_BROH01000015.1"/>
</dbReference>
<dbReference type="EMBL" id="BROH01000015">
    <property type="protein sequence ID" value="GKY89892.1"/>
    <property type="molecule type" value="Genomic_DNA"/>
</dbReference>
<dbReference type="InterPro" id="IPR001763">
    <property type="entry name" value="Rhodanese-like_dom"/>
</dbReference>
<dbReference type="InterPro" id="IPR036873">
    <property type="entry name" value="Rhodanese-like_dom_sf"/>
</dbReference>
<dbReference type="SUPFAM" id="SSF52821">
    <property type="entry name" value="Rhodanese/Cell cycle control phosphatase"/>
    <property type="match status" value="1"/>
</dbReference>
<dbReference type="SMART" id="SM00450">
    <property type="entry name" value="RHOD"/>
    <property type="match status" value="1"/>
</dbReference>
<name>A0ABQ5LY54_9RHOB</name>